<evidence type="ECO:0000313" key="7">
    <source>
        <dbReference type="Proteomes" id="UP000192578"/>
    </source>
</evidence>
<dbReference type="InterPro" id="IPR036759">
    <property type="entry name" value="TPK_catalytic_sf"/>
</dbReference>
<dbReference type="GO" id="GO:0006772">
    <property type="term" value="P:thiamine metabolic process"/>
    <property type="evidence" value="ECO:0007669"/>
    <property type="project" value="InterPro"/>
</dbReference>
<dbReference type="Gene3D" id="3.40.50.10240">
    <property type="entry name" value="Thiamin pyrophosphokinase, catalytic domain"/>
    <property type="match status" value="1"/>
</dbReference>
<keyword evidence="1" id="KW-0808">Transferase</keyword>
<dbReference type="Pfam" id="PF04265">
    <property type="entry name" value="TPK_B1_binding"/>
    <property type="match status" value="1"/>
</dbReference>
<dbReference type="GO" id="GO:0016301">
    <property type="term" value="F:kinase activity"/>
    <property type="evidence" value="ECO:0007669"/>
    <property type="project" value="UniProtKB-KW"/>
</dbReference>
<feature type="domain" description="Thiamin pyrophosphokinase thiamin-binding" evidence="5">
    <location>
        <begin position="185"/>
        <end position="249"/>
    </location>
</feature>
<dbReference type="GO" id="GO:0005524">
    <property type="term" value="F:ATP binding"/>
    <property type="evidence" value="ECO:0007669"/>
    <property type="project" value="UniProtKB-KW"/>
</dbReference>
<evidence type="ECO:0000256" key="3">
    <source>
        <dbReference type="ARBA" id="ARBA00022777"/>
    </source>
</evidence>
<evidence type="ECO:0000313" key="6">
    <source>
        <dbReference type="EMBL" id="OQV22255.1"/>
    </source>
</evidence>
<comment type="caution">
    <text evidence="6">The sequence shown here is derived from an EMBL/GenBank/DDBJ whole genome shotgun (WGS) entry which is preliminary data.</text>
</comment>
<accession>A0A1W0X424</accession>
<dbReference type="EMBL" id="MTYJ01000018">
    <property type="protein sequence ID" value="OQV22255.1"/>
    <property type="molecule type" value="Genomic_DNA"/>
</dbReference>
<evidence type="ECO:0000259" key="5">
    <source>
        <dbReference type="SMART" id="SM00983"/>
    </source>
</evidence>
<dbReference type="GO" id="GO:0004788">
    <property type="term" value="F:thiamine diphosphokinase activity"/>
    <property type="evidence" value="ECO:0007669"/>
    <property type="project" value="InterPro"/>
</dbReference>
<dbReference type="CDD" id="cd07995">
    <property type="entry name" value="TPK"/>
    <property type="match status" value="1"/>
</dbReference>
<proteinExistence type="predicted"/>
<evidence type="ECO:0000256" key="4">
    <source>
        <dbReference type="ARBA" id="ARBA00022840"/>
    </source>
</evidence>
<keyword evidence="3" id="KW-0418">Kinase</keyword>
<protein>
    <submittedName>
        <fullName evidence="6">Thiamin pyrophosphokinase 1</fullName>
    </submittedName>
</protein>
<name>A0A1W0X424_HYPEX</name>
<dbReference type="OrthoDB" id="25149at2759"/>
<dbReference type="Proteomes" id="UP000192578">
    <property type="component" value="Unassembled WGS sequence"/>
</dbReference>
<dbReference type="AlphaFoldDB" id="A0A1W0X424"/>
<dbReference type="InterPro" id="IPR007371">
    <property type="entry name" value="TPK_catalytic"/>
</dbReference>
<dbReference type="PANTHER" id="PTHR13622">
    <property type="entry name" value="THIAMIN PYROPHOSPHOKINASE"/>
    <property type="match status" value="1"/>
</dbReference>
<organism evidence="6 7">
    <name type="scientific">Hypsibius exemplaris</name>
    <name type="common">Freshwater tardigrade</name>
    <dbReference type="NCBI Taxonomy" id="2072580"/>
    <lineage>
        <taxon>Eukaryota</taxon>
        <taxon>Metazoa</taxon>
        <taxon>Ecdysozoa</taxon>
        <taxon>Tardigrada</taxon>
        <taxon>Eutardigrada</taxon>
        <taxon>Parachela</taxon>
        <taxon>Hypsibioidea</taxon>
        <taxon>Hypsibiidae</taxon>
        <taxon>Hypsibius</taxon>
    </lineage>
</organism>
<dbReference type="GO" id="GO:0009229">
    <property type="term" value="P:thiamine diphosphate biosynthetic process"/>
    <property type="evidence" value="ECO:0007669"/>
    <property type="project" value="InterPro"/>
</dbReference>
<evidence type="ECO:0000256" key="1">
    <source>
        <dbReference type="ARBA" id="ARBA00022679"/>
    </source>
</evidence>
<dbReference type="Gene3D" id="2.60.120.320">
    <property type="entry name" value="Thiamin pyrophosphokinase, thiamin-binding domain"/>
    <property type="match status" value="1"/>
</dbReference>
<sequence>MSKIRLLNCLQPGASRIALIFLHTELTADEVYAHRTKFDALWRNAVYKCAVDSGCNFLYEHFRKGTVDAMGLGGCPWIPDLISGDFDSIRKDALDFYRAFPGVRVEETPDQDATDFTKALMLVAEEIKRKNMKVDAIVALCSGKGRFDHNMGNINTLFMAPSITDVPVILMSELDVQYVISNGPATTLLLDTELEGAYCGLLPLRGPSKVSTTGLRWNLDDQQIEFGGLISTSNEMAAPSVTVQTSLPVVWTMSVKDPSVGGVVPA</sequence>
<dbReference type="InterPro" id="IPR036371">
    <property type="entry name" value="TPK_B1-bd_sf"/>
</dbReference>
<dbReference type="FunFam" id="2.60.120.320:FF:000001">
    <property type="entry name" value="Thiamine pyrophosphokinase"/>
    <property type="match status" value="1"/>
</dbReference>
<keyword evidence="4" id="KW-0067">ATP-binding</keyword>
<dbReference type="SUPFAM" id="SSF63862">
    <property type="entry name" value="Thiamin pyrophosphokinase, substrate-binding domain"/>
    <property type="match status" value="1"/>
</dbReference>
<reference evidence="7" key="1">
    <citation type="submission" date="2017-01" db="EMBL/GenBank/DDBJ databases">
        <title>Comparative genomics of anhydrobiosis in the tardigrade Hypsibius dujardini.</title>
        <authorList>
            <person name="Yoshida Y."/>
            <person name="Koutsovoulos G."/>
            <person name="Laetsch D."/>
            <person name="Stevens L."/>
            <person name="Kumar S."/>
            <person name="Horikawa D."/>
            <person name="Ishino K."/>
            <person name="Komine S."/>
            <person name="Tomita M."/>
            <person name="Blaxter M."/>
            <person name="Arakawa K."/>
        </authorList>
    </citation>
    <scope>NUCLEOTIDE SEQUENCE [LARGE SCALE GENOMIC DNA]</scope>
    <source>
        <strain evidence="7">Z151</strain>
    </source>
</reference>
<keyword evidence="7" id="KW-1185">Reference proteome</keyword>
<dbReference type="InterPro" id="IPR006282">
    <property type="entry name" value="Thi_PPkinase"/>
</dbReference>
<dbReference type="GO" id="GO:0030975">
    <property type="term" value="F:thiamine binding"/>
    <property type="evidence" value="ECO:0007669"/>
    <property type="project" value="InterPro"/>
</dbReference>
<dbReference type="SMART" id="SM00983">
    <property type="entry name" value="TPK_B1_binding"/>
    <property type="match status" value="1"/>
</dbReference>
<gene>
    <name evidence="6" type="ORF">BV898_03758</name>
</gene>
<keyword evidence="2" id="KW-0547">Nucleotide-binding</keyword>
<dbReference type="InterPro" id="IPR007373">
    <property type="entry name" value="Thiamin_PyroPKinase_B1-bd"/>
</dbReference>
<dbReference type="PANTHER" id="PTHR13622:SF8">
    <property type="entry name" value="THIAMIN PYROPHOSPHOKINASE 1"/>
    <property type="match status" value="1"/>
</dbReference>
<dbReference type="Pfam" id="PF04263">
    <property type="entry name" value="TPK_catalytic"/>
    <property type="match status" value="1"/>
</dbReference>
<dbReference type="SUPFAM" id="SSF63999">
    <property type="entry name" value="Thiamin pyrophosphokinase, catalytic domain"/>
    <property type="match status" value="1"/>
</dbReference>
<evidence type="ECO:0000256" key="2">
    <source>
        <dbReference type="ARBA" id="ARBA00022741"/>
    </source>
</evidence>
<dbReference type="NCBIfam" id="TIGR01378">
    <property type="entry name" value="thi_PPkinase"/>
    <property type="match status" value="1"/>
</dbReference>